<dbReference type="PANTHER" id="PTHR31912">
    <property type="entry name" value="IP13529P"/>
    <property type="match status" value="1"/>
</dbReference>
<comment type="caution">
    <text evidence="2">The sequence shown here is derived from an EMBL/GenBank/DDBJ whole genome shotgun (WGS) entry which is preliminary data.</text>
</comment>
<dbReference type="EMBL" id="JAHWGI010001442">
    <property type="protein sequence ID" value="KAK3933040.1"/>
    <property type="molecule type" value="Genomic_DNA"/>
</dbReference>
<organism evidence="2 3">
    <name type="scientific">Frankliniella fusca</name>
    <dbReference type="NCBI Taxonomy" id="407009"/>
    <lineage>
        <taxon>Eukaryota</taxon>
        <taxon>Metazoa</taxon>
        <taxon>Ecdysozoa</taxon>
        <taxon>Arthropoda</taxon>
        <taxon>Hexapoda</taxon>
        <taxon>Insecta</taxon>
        <taxon>Pterygota</taxon>
        <taxon>Neoptera</taxon>
        <taxon>Paraneoptera</taxon>
        <taxon>Thysanoptera</taxon>
        <taxon>Terebrantia</taxon>
        <taxon>Thripoidea</taxon>
        <taxon>Thripidae</taxon>
        <taxon>Frankliniella</taxon>
    </lineage>
</organism>
<reference evidence="2" key="1">
    <citation type="submission" date="2021-07" db="EMBL/GenBank/DDBJ databases">
        <authorList>
            <person name="Catto M.A."/>
            <person name="Jacobson A."/>
            <person name="Kennedy G."/>
            <person name="Labadie P."/>
            <person name="Hunt B.G."/>
            <person name="Srinivasan R."/>
        </authorList>
    </citation>
    <scope>NUCLEOTIDE SEQUENCE</scope>
    <source>
        <strain evidence="2">PL_HMW_Pooled</strain>
        <tissue evidence="2">Head</tissue>
    </source>
</reference>
<feature type="region of interest" description="Disordered" evidence="1">
    <location>
        <begin position="55"/>
        <end position="93"/>
    </location>
</feature>
<sequence length="1308" mass="149085">MAEALAQLLSGWGLPPAIVSGFTDDDWTVESLKFISEEAVRKLIPKEGPRTLFNHHWNNFKNSDKRTERPSASDDDDDDDNDDGNANIVNPRAKRRKLDNSQLQLLLSVEEGLHGTLKKSLPGLMVLGHFKAHEALDDHTRDLLCAQVLYKELENDYNKKIDRARFESLANDIVALFPSETKETWFDVIKKGNATAVQGRLRFKYYAIRRGLIKSLLIPNRNLDDSREAVDSDSEQQEEDSDDPSLVWLLENQGPWDEVEVKWEETRRRRLRVLQKCPQVFEYIEKFPSLKQPAGWQLIASDGVKEEPNLDLDLATLWVPYSKFLLTLIRQDQPDFLKGQQFKSLSSDQQFVYIFKELPSLFKVRTLPKSVNAQRKEKCWRPSRCEIVDGVCLHVEEIAEIQERVDAKKNVLRKFKFTLQPLPVFLGPLGNIRQSFIVLDGMRWEVPSPFDAVSGCFKLAFGLGTNYPVEARHIWLFLQKTLYNISTKQDFHKDRLSTLLFKMKCPYCPKCPLLLEDYRKHHKNHHSLKPFVCFQACGRKYTTWNSFMKHYKNCKVSSVAGCSSQVSNNGQAPAAVNNIFNSNEPNSSCVGDYSFHDSQLNDSQNFHFILHNEADKFVSKLYGKAKLPRQYVQDIIADVTSFLQNGVIAALKTSLVPHITNEQSYILNSILDSVRDSFSHLCSEYKRFKYFTSSGEYIPPISYEIGEIDVAEGDKLKKQKVYGQTVPIDLTLKQFLEVPNALNEIVQYIESLEHIDVMQNFVQSQLWQRKKARFSDTDIVLPLYSYYDECQCNNPLGSHVLKLGCAYVEIACLPPECQSSIHNIFVSLVFNSEYRCFSDEKAFGPLIAKLKFLEEVGIFVETPEGPKHVYFVCGLLLGDNLGINSVGGFAEGFTANFFCRFCKSPREVTKSQTIEDESTLRTKDNYETDLDVNNVSLTGVKTNSVFNKVPSFHITDNFCVDVFHDLCEGVLHYVTIKVLGHCVSNQYFSMDVLNHRIEMFKYGPTDSNRIPILSNEFSKKDKLKMSGSETLLFVKLLGIIIGDKVPHTDEYWTLYLKLRCLMDIALCKSLSPRQGHALRVLVDEFNSVYVAVTGDSLKPKFHHLVHYARVFEESGPLALTSTKTFERKHRSLLIPAHATESRTNIAKTVTIQHQLNMSHRLKYLPSIIPPLEFGPTCEVFLSDFRNHDFVNKLPDGFDISFSSSCLAANWVEFKGTTYKPGMVLSLAVDECGGPVFGLIEAILVFEQSFTFIFSYLVNVGLDEHVYAYEIELSSQLSCILPSDVFDPLPLSIHHSIHSKKYVSPSISS</sequence>
<evidence type="ECO:0000313" key="2">
    <source>
        <dbReference type="EMBL" id="KAK3933040.1"/>
    </source>
</evidence>
<evidence type="ECO:0000313" key="3">
    <source>
        <dbReference type="Proteomes" id="UP001219518"/>
    </source>
</evidence>
<feature type="compositionally biased region" description="Basic and acidic residues" evidence="1">
    <location>
        <begin position="62"/>
        <end position="72"/>
    </location>
</feature>
<proteinExistence type="predicted"/>
<dbReference type="Proteomes" id="UP001219518">
    <property type="component" value="Unassembled WGS sequence"/>
</dbReference>
<name>A0AAE1I519_9NEOP</name>
<keyword evidence="3" id="KW-1185">Reference proteome</keyword>
<dbReference type="PANTHER" id="PTHR31912:SF34">
    <property type="entry name" value="NOTOCHORD-RELATED PROTEIN"/>
    <property type="match status" value="1"/>
</dbReference>
<protein>
    <submittedName>
        <fullName evidence="2">Oocyte zinc finger protein</fullName>
    </submittedName>
</protein>
<gene>
    <name evidence="2" type="ORF">KUF71_017228</name>
</gene>
<accession>A0AAE1I519</accession>
<evidence type="ECO:0000256" key="1">
    <source>
        <dbReference type="SAM" id="MobiDB-lite"/>
    </source>
</evidence>
<reference evidence="2" key="2">
    <citation type="journal article" date="2023" name="BMC Genomics">
        <title>Pest status, molecular evolution, and epigenetic factors derived from the genome assembly of Frankliniella fusca, a thysanopteran phytovirus vector.</title>
        <authorList>
            <person name="Catto M.A."/>
            <person name="Labadie P.E."/>
            <person name="Jacobson A.L."/>
            <person name="Kennedy G.G."/>
            <person name="Srinivasan R."/>
            <person name="Hunt B.G."/>
        </authorList>
    </citation>
    <scope>NUCLEOTIDE SEQUENCE</scope>
    <source>
        <strain evidence="2">PL_HMW_Pooled</strain>
    </source>
</reference>
<feature type="compositionally biased region" description="Acidic residues" evidence="1">
    <location>
        <begin position="73"/>
        <end position="83"/>
    </location>
</feature>